<accession>A0A0B7A474</accession>
<dbReference type="GO" id="GO:0005096">
    <property type="term" value="F:GTPase activator activity"/>
    <property type="evidence" value="ECO:0007669"/>
    <property type="project" value="UniProtKB-KW"/>
</dbReference>
<gene>
    <name evidence="6" type="primary">ORF92801</name>
</gene>
<dbReference type="GO" id="GO:0006886">
    <property type="term" value="P:intracellular protein transport"/>
    <property type="evidence" value="ECO:0007669"/>
    <property type="project" value="InterPro"/>
</dbReference>
<feature type="region of interest" description="Disordered" evidence="5">
    <location>
        <begin position="144"/>
        <end position="220"/>
    </location>
</feature>
<dbReference type="SUPFAM" id="SSF51905">
    <property type="entry name" value="FAD/NAD(P)-binding domain"/>
    <property type="match status" value="1"/>
</dbReference>
<evidence type="ECO:0008006" key="7">
    <source>
        <dbReference type="Google" id="ProtNLM"/>
    </source>
</evidence>
<dbReference type="GO" id="GO:0016192">
    <property type="term" value="P:vesicle-mediated transport"/>
    <property type="evidence" value="ECO:0007669"/>
    <property type="project" value="TreeGrafter"/>
</dbReference>
<name>A0A0B7A474_9EUPU</name>
<dbReference type="PRINTS" id="PR00893">
    <property type="entry name" value="RABESCORT"/>
</dbReference>
<dbReference type="SUPFAM" id="SSF54373">
    <property type="entry name" value="FAD-linked reductases, C-terminal domain"/>
    <property type="match status" value="1"/>
</dbReference>
<dbReference type="GO" id="GO:0005829">
    <property type="term" value="C:cytosol"/>
    <property type="evidence" value="ECO:0007669"/>
    <property type="project" value="TreeGrafter"/>
</dbReference>
<keyword evidence="4" id="KW-0963">Cytoplasm</keyword>
<dbReference type="PRINTS" id="PR00891">
    <property type="entry name" value="RABGDIREP"/>
</dbReference>
<dbReference type="Pfam" id="PF00996">
    <property type="entry name" value="GDI"/>
    <property type="match status" value="2"/>
</dbReference>
<protein>
    <recommendedName>
        <fullName evidence="7">Rab proteins geranylgeranyltransferase component A</fullName>
    </recommendedName>
</protein>
<dbReference type="EMBL" id="HACG01027976">
    <property type="protein sequence ID" value="CEK74841.1"/>
    <property type="molecule type" value="Transcribed_RNA"/>
</dbReference>
<proteinExistence type="inferred from homology"/>
<evidence type="ECO:0000256" key="4">
    <source>
        <dbReference type="ARBA" id="ARBA00022490"/>
    </source>
</evidence>
<comment type="subcellular location">
    <subcellularLocation>
        <location evidence="1">Cytoplasm</location>
    </subcellularLocation>
</comment>
<dbReference type="Gene3D" id="3.50.50.60">
    <property type="entry name" value="FAD/NAD(P)-binding domain"/>
    <property type="match status" value="2"/>
</dbReference>
<feature type="compositionally biased region" description="Basic and acidic residues" evidence="5">
    <location>
        <begin position="669"/>
        <end position="695"/>
    </location>
</feature>
<dbReference type="AlphaFoldDB" id="A0A0B7A474"/>
<dbReference type="GO" id="GO:0007264">
    <property type="term" value="P:small GTPase-mediated signal transduction"/>
    <property type="evidence" value="ECO:0007669"/>
    <property type="project" value="InterPro"/>
</dbReference>
<dbReference type="Gene3D" id="3.30.519.10">
    <property type="entry name" value="Guanine Nucleotide Dissociation Inhibitor, domain 2"/>
    <property type="match status" value="1"/>
</dbReference>
<evidence type="ECO:0000256" key="3">
    <source>
        <dbReference type="ARBA" id="ARBA00022468"/>
    </source>
</evidence>
<dbReference type="PANTHER" id="PTHR11787">
    <property type="entry name" value="RAB GDP-DISSOCIATION INHIBITOR"/>
    <property type="match status" value="1"/>
</dbReference>
<dbReference type="InterPro" id="IPR001738">
    <property type="entry name" value="Rab_escort"/>
</dbReference>
<keyword evidence="3" id="KW-0343">GTPase activation</keyword>
<dbReference type="PIRSF" id="PIRSF016550">
    <property type="entry name" value="Rab_ger_ger_transf_A_euk"/>
    <property type="match status" value="1"/>
</dbReference>
<dbReference type="Gene3D" id="1.10.405.10">
    <property type="entry name" value="Guanine Nucleotide Dissociation Inhibitor, domain 1"/>
    <property type="match status" value="1"/>
</dbReference>
<dbReference type="GO" id="GO:0005968">
    <property type="term" value="C:Rab-protein geranylgeranyltransferase complex"/>
    <property type="evidence" value="ECO:0007669"/>
    <property type="project" value="InterPro"/>
</dbReference>
<dbReference type="GO" id="GO:0005634">
    <property type="term" value="C:nucleus"/>
    <property type="evidence" value="ECO:0007669"/>
    <property type="project" value="TreeGrafter"/>
</dbReference>
<dbReference type="InterPro" id="IPR036188">
    <property type="entry name" value="FAD/NAD-bd_sf"/>
</dbReference>
<feature type="compositionally biased region" description="Polar residues" evidence="5">
    <location>
        <begin position="152"/>
        <end position="162"/>
    </location>
</feature>
<dbReference type="GO" id="GO:0005092">
    <property type="term" value="F:GDP-dissociation inhibitor activity"/>
    <property type="evidence" value="ECO:0007669"/>
    <property type="project" value="InterPro"/>
</dbReference>
<evidence type="ECO:0000256" key="5">
    <source>
        <dbReference type="SAM" id="MobiDB-lite"/>
    </source>
</evidence>
<organism evidence="6">
    <name type="scientific">Arion vulgaris</name>
    <dbReference type="NCBI Taxonomy" id="1028688"/>
    <lineage>
        <taxon>Eukaryota</taxon>
        <taxon>Metazoa</taxon>
        <taxon>Spiralia</taxon>
        <taxon>Lophotrochozoa</taxon>
        <taxon>Mollusca</taxon>
        <taxon>Gastropoda</taxon>
        <taxon>Heterobranchia</taxon>
        <taxon>Euthyneura</taxon>
        <taxon>Panpulmonata</taxon>
        <taxon>Eupulmonata</taxon>
        <taxon>Stylommatophora</taxon>
        <taxon>Helicina</taxon>
        <taxon>Arionoidea</taxon>
        <taxon>Arionidae</taxon>
        <taxon>Arion</taxon>
    </lineage>
</organism>
<evidence type="ECO:0000256" key="1">
    <source>
        <dbReference type="ARBA" id="ARBA00004496"/>
    </source>
</evidence>
<dbReference type="FunFam" id="1.10.405.10:FF:000003">
    <property type="entry name" value="Rab proteins geranylgeranyltransferase component A"/>
    <property type="match status" value="1"/>
</dbReference>
<dbReference type="PANTHER" id="PTHR11787:SF4">
    <property type="entry name" value="CHM, RAB ESCORT PROTEIN 1"/>
    <property type="match status" value="1"/>
</dbReference>
<sequence length="723" mass="80397">MATDDLPNEFDIIVVGTGLTETMVAAAFSRIGLKVLHLDRNDYYGGAYGNFNLQAIETWKQKNEELVSKAHTLSESGDRTDIQNLLKDGENTVCLPHEPPHAFNIKTEFFIRERSADEEAVIQAKKSNLRFHASALQSHQAVHTFDADDTSDNAQKLDSNNTTDEHKVEGDIIDVVNVSEENEKVEGGRSQQEGCDSGVGSEETSVSDTKPAESCSRDKEQVENLAGEVCDSHSVLASTSETEAGTERVEQSESQQFKEWTIGDIKDEWRRFCFDITPRVLYSSGDIVELLIQSDVARYCEFRTVSRVLTLLNNNLQQVPCTRADVFSSKFVSLIEKRLMMKFLQFAADFDNAPQEYQEYRGKPFVDFLKSKKLTPNILHFVQYSIAMVTDDATTIEGLKNTQMFLRSLGRYGNTAFLFPLYGTGELPQAFARLSAVFGGIYCLQMSPTHIVTDSNNTCCGIIASNGQLIRCKYLIAESSYLPTSYVLALSNRRTSRAIYVTDRSILPSAEAELSLLNFVCKDDPSRPVVVLELPSSACVCPQNLFVVHLTRVTAHSNPEEDFLEVKETLFSTEHSDQNGSKPNLLWSLYFEQEDKSQVTLSDTAVKNVLAVSAGGDAGIDLDFCVQEAKCIFNTVCPDEDFLPKPPNPEDIIHVDDTETSVATGPSEYEAKDSVEGDGDKKRDIENKDVSSIEKEEVDELQESVEKINIETGEVRNVSSNDG</sequence>
<dbReference type="InterPro" id="IPR018203">
    <property type="entry name" value="GDP_dissociation_inhibitor"/>
</dbReference>
<evidence type="ECO:0000313" key="6">
    <source>
        <dbReference type="EMBL" id="CEK74841.1"/>
    </source>
</evidence>
<evidence type="ECO:0000256" key="2">
    <source>
        <dbReference type="ARBA" id="ARBA00005593"/>
    </source>
</evidence>
<feature type="region of interest" description="Disordered" evidence="5">
    <location>
        <begin position="659"/>
        <end position="706"/>
    </location>
</feature>
<reference evidence="6" key="1">
    <citation type="submission" date="2014-12" db="EMBL/GenBank/DDBJ databases">
        <title>Insight into the proteome of Arion vulgaris.</title>
        <authorList>
            <person name="Aradska J."/>
            <person name="Bulat T."/>
            <person name="Smidak R."/>
            <person name="Sarate P."/>
            <person name="Gangsoo J."/>
            <person name="Sialana F."/>
            <person name="Bilban M."/>
            <person name="Lubec G."/>
        </authorList>
    </citation>
    <scope>NUCLEOTIDE SEQUENCE</scope>
    <source>
        <tissue evidence="6">Skin</tissue>
    </source>
</reference>
<comment type="similarity">
    <text evidence="2">Belongs to the Rab GDI family.</text>
</comment>